<dbReference type="GO" id="GO:0005737">
    <property type="term" value="C:cytoplasm"/>
    <property type="evidence" value="ECO:0007669"/>
    <property type="project" value="TreeGrafter"/>
</dbReference>
<evidence type="ECO:0000256" key="2">
    <source>
        <dbReference type="ARBA" id="ARBA00022630"/>
    </source>
</evidence>
<name>A0A8C4YR62_9SAUR</name>
<dbReference type="SUPFAM" id="SSF48173">
    <property type="entry name" value="Cryptochrome/photolyase FAD-binding domain"/>
    <property type="match status" value="1"/>
</dbReference>
<dbReference type="GO" id="GO:0003904">
    <property type="term" value="F:deoxyribodipyrimidine photo-lyase activity"/>
    <property type="evidence" value="ECO:0007669"/>
    <property type="project" value="TreeGrafter"/>
</dbReference>
<dbReference type="PANTHER" id="PTHR11455">
    <property type="entry name" value="CRYPTOCHROME"/>
    <property type="match status" value="1"/>
</dbReference>
<dbReference type="Ensembl" id="ENSGEVT00005031232.1">
    <property type="protein sequence ID" value="ENSGEVP00005029743.1"/>
    <property type="gene ID" value="ENSGEVG00005020769.1"/>
</dbReference>
<dbReference type="InterPro" id="IPR002081">
    <property type="entry name" value="Cryptochrome/DNA_photolyase_1"/>
</dbReference>
<dbReference type="GO" id="GO:0043153">
    <property type="term" value="P:entrainment of circadian clock by photoperiod"/>
    <property type="evidence" value="ECO:0007669"/>
    <property type="project" value="TreeGrafter"/>
</dbReference>
<evidence type="ECO:0000256" key="4">
    <source>
        <dbReference type="PIRSR" id="PIRSR602081-1"/>
    </source>
</evidence>
<feature type="binding site" evidence="4">
    <location>
        <begin position="68"/>
        <end position="70"/>
    </location>
    <ligand>
        <name>FAD</name>
        <dbReference type="ChEBI" id="CHEBI:57692"/>
    </ligand>
</feature>
<evidence type="ECO:0000259" key="5">
    <source>
        <dbReference type="Pfam" id="PF03441"/>
    </source>
</evidence>
<comment type="similarity">
    <text evidence="1">Belongs to the DNA photolyase class-1 family.</text>
</comment>
<dbReference type="OrthoDB" id="9389457at2759"/>
<organism evidence="6 7">
    <name type="scientific">Gopherus evgoodei</name>
    <name type="common">Goodes thornscrub tortoise</name>
    <dbReference type="NCBI Taxonomy" id="1825980"/>
    <lineage>
        <taxon>Eukaryota</taxon>
        <taxon>Metazoa</taxon>
        <taxon>Chordata</taxon>
        <taxon>Craniata</taxon>
        <taxon>Vertebrata</taxon>
        <taxon>Euteleostomi</taxon>
        <taxon>Archelosauria</taxon>
        <taxon>Testudinata</taxon>
        <taxon>Testudines</taxon>
        <taxon>Cryptodira</taxon>
        <taxon>Durocryptodira</taxon>
        <taxon>Testudinoidea</taxon>
        <taxon>Testudinidae</taxon>
        <taxon>Gopherus</taxon>
    </lineage>
</organism>
<dbReference type="GO" id="GO:0003677">
    <property type="term" value="F:DNA binding"/>
    <property type="evidence" value="ECO:0007669"/>
    <property type="project" value="TreeGrafter"/>
</dbReference>
<sequence length="264" mass="29687">MPDLCSSALLEGPSLCLPAPLKLFPWQGRTGYPFIDAIMTQLHTEGWIHHLARHAVAWQKVRHELLLDADWSLNAGNWQWLSASAFFHQFFRIYSPVAFGQKADRYLPFLRKFATEYIWKAPRSVQEQAGCVIGRDYPKPIMVHKVVSKRNVERMKAAYARRSASTMAQLEGGGGKKGNNPPSLTWSCSRGSGGVLALPLLLAKETFSCCTLSFIPLHLFSELSFDAGAFYAAPRPEAEFLFWKGHCHGVDQFICEFTLQHSGR</sequence>
<dbReference type="Proteomes" id="UP000694390">
    <property type="component" value="Chromosome 19"/>
</dbReference>
<dbReference type="GO" id="GO:0005634">
    <property type="term" value="C:nucleus"/>
    <property type="evidence" value="ECO:0007669"/>
    <property type="project" value="TreeGrafter"/>
</dbReference>
<keyword evidence="3 4" id="KW-0274">FAD</keyword>
<keyword evidence="7" id="KW-1185">Reference proteome</keyword>
<evidence type="ECO:0000313" key="7">
    <source>
        <dbReference type="Proteomes" id="UP000694390"/>
    </source>
</evidence>
<protein>
    <recommendedName>
        <fullName evidence="5">Cryptochrome/DNA photolyase FAD-binding domain-containing protein</fullName>
    </recommendedName>
</protein>
<evidence type="ECO:0000256" key="1">
    <source>
        <dbReference type="ARBA" id="ARBA00005862"/>
    </source>
</evidence>
<dbReference type="GO" id="GO:0071949">
    <property type="term" value="F:FAD binding"/>
    <property type="evidence" value="ECO:0007669"/>
    <property type="project" value="TreeGrafter"/>
</dbReference>
<feature type="domain" description="Cryptochrome/DNA photolyase FAD-binding" evidence="5">
    <location>
        <begin position="27"/>
        <end position="157"/>
    </location>
</feature>
<evidence type="ECO:0000256" key="3">
    <source>
        <dbReference type="ARBA" id="ARBA00022827"/>
    </source>
</evidence>
<dbReference type="AlphaFoldDB" id="A0A8C4YR62"/>
<dbReference type="Pfam" id="PF03441">
    <property type="entry name" value="FAD_binding_7"/>
    <property type="match status" value="1"/>
</dbReference>
<accession>A0A8C4YR62</accession>
<dbReference type="InterPro" id="IPR005101">
    <property type="entry name" value="Cryptochr/Photolyase_FAD-bd"/>
</dbReference>
<reference evidence="6" key="2">
    <citation type="submission" date="2025-08" db="UniProtKB">
        <authorList>
            <consortium name="Ensembl"/>
        </authorList>
    </citation>
    <scope>IDENTIFICATION</scope>
</reference>
<dbReference type="GeneTree" id="ENSGT00940000166058"/>
<evidence type="ECO:0000313" key="6">
    <source>
        <dbReference type="Ensembl" id="ENSGEVP00005029743.1"/>
    </source>
</evidence>
<keyword evidence="2 4" id="KW-0285">Flavoprotein</keyword>
<dbReference type="GO" id="GO:0032922">
    <property type="term" value="P:circadian regulation of gene expression"/>
    <property type="evidence" value="ECO:0007669"/>
    <property type="project" value="TreeGrafter"/>
</dbReference>
<reference evidence="6" key="3">
    <citation type="submission" date="2025-09" db="UniProtKB">
        <authorList>
            <consortium name="Ensembl"/>
        </authorList>
    </citation>
    <scope>IDENTIFICATION</scope>
</reference>
<comment type="cofactor">
    <cofactor evidence="4">
        <name>FAD</name>
        <dbReference type="ChEBI" id="CHEBI:57692"/>
    </cofactor>
    <text evidence="4">Binds 1 FAD per subunit.</text>
</comment>
<dbReference type="PANTHER" id="PTHR11455:SF9">
    <property type="entry name" value="CRYPTOCHROME CIRCADIAN CLOCK 5 ISOFORM X1"/>
    <property type="match status" value="1"/>
</dbReference>
<dbReference type="Gene3D" id="1.10.579.10">
    <property type="entry name" value="DNA Cyclobutane Dipyrimidine Photolyase, subunit A, domain 3"/>
    <property type="match status" value="1"/>
</dbReference>
<dbReference type="InterPro" id="IPR036134">
    <property type="entry name" value="Crypto/Photolyase_FAD-like_sf"/>
</dbReference>
<proteinExistence type="inferred from homology"/>
<reference evidence="6" key="1">
    <citation type="submission" date="2019-06" db="EMBL/GenBank/DDBJ databases">
        <title>G10K-VGP Goodes thornscrub tortoise genome, primary haplotype.</title>
        <authorList>
            <person name="Murphy B."/>
            <person name="Edwards T."/>
            <person name="Rhie A."/>
            <person name="Koren S."/>
            <person name="Phillippy A."/>
            <person name="Fedrigo O."/>
            <person name="Haase B."/>
            <person name="Mountcastle J."/>
            <person name="Lewin H."/>
            <person name="Damas J."/>
            <person name="Howe K."/>
            <person name="Formenti G."/>
            <person name="Myers G."/>
            <person name="Durbin R."/>
            <person name="Jarvis E.D."/>
        </authorList>
    </citation>
    <scope>NUCLEOTIDE SEQUENCE [LARGE SCALE GENOMIC DNA]</scope>
</reference>